<feature type="domain" description="Disease resistance N-terminal" evidence="8">
    <location>
        <begin position="5"/>
        <end position="90"/>
    </location>
</feature>
<dbReference type="Proteomes" id="UP000826271">
    <property type="component" value="Unassembled WGS sequence"/>
</dbReference>
<dbReference type="GO" id="GO:0098542">
    <property type="term" value="P:defense response to other organism"/>
    <property type="evidence" value="ECO:0007669"/>
    <property type="project" value="TreeGrafter"/>
</dbReference>
<dbReference type="Gene3D" id="1.20.5.4130">
    <property type="match status" value="1"/>
</dbReference>
<evidence type="ECO:0000313" key="12">
    <source>
        <dbReference type="Proteomes" id="UP000826271"/>
    </source>
</evidence>
<dbReference type="Pfam" id="PF18052">
    <property type="entry name" value="Rx_N"/>
    <property type="match status" value="1"/>
</dbReference>
<evidence type="ECO:0000313" key="11">
    <source>
        <dbReference type="EMBL" id="KAG8378763.1"/>
    </source>
</evidence>
<evidence type="ECO:0000256" key="1">
    <source>
        <dbReference type="ARBA" id="ARBA00008894"/>
    </source>
</evidence>
<dbReference type="PANTHER" id="PTHR23155">
    <property type="entry name" value="DISEASE RESISTANCE PROTEIN RP"/>
    <property type="match status" value="1"/>
</dbReference>
<comment type="caution">
    <text evidence="11">The sequence shown here is derived from an EMBL/GenBank/DDBJ whole genome shotgun (WGS) entry which is preliminary data.</text>
</comment>
<gene>
    <name evidence="11" type="ORF">BUALT_Bualt07G0018900</name>
</gene>
<evidence type="ECO:0000256" key="2">
    <source>
        <dbReference type="ARBA" id="ARBA00022614"/>
    </source>
</evidence>
<dbReference type="InterPro" id="IPR032675">
    <property type="entry name" value="LRR_dom_sf"/>
</dbReference>
<evidence type="ECO:0000259" key="8">
    <source>
        <dbReference type="Pfam" id="PF18052"/>
    </source>
</evidence>
<feature type="domain" description="Disease resistance protein winged helix" evidence="9">
    <location>
        <begin position="429"/>
        <end position="500"/>
    </location>
</feature>
<dbReference type="GO" id="GO:0005524">
    <property type="term" value="F:ATP binding"/>
    <property type="evidence" value="ECO:0007669"/>
    <property type="project" value="UniProtKB-KW"/>
</dbReference>
<organism evidence="11 12">
    <name type="scientific">Buddleja alternifolia</name>
    <dbReference type="NCBI Taxonomy" id="168488"/>
    <lineage>
        <taxon>Eukaryota</taxon>
        <taxon>Viridiplantae</taxon>
        <taxon>Streptophyta</taxon>
        <taxon>Embryophyta</taxon>
        <taxon>Tracheophyta</taxon>
        <taxon>Spermatophyta</taxon>
        <taxon>Magnoliopsida</taxon>
        <taxon>eudicotyledons</taxon>
        <taxon>Gunneridae</taxon>
        <taxon>Pentapetalae</taxon>
        <taxon>asterids</taxon>
        <taxon>lamiids</taxon>
        <taxon>Lamiales</taxon>
        <taxon>Scrophulariaceae</taxon>
        <taxon>Buddlejeae</taxon>
        <taxon>Buddleja</taxon>
    </lineage>
</organism>
<dbReference type="SUPFAM" id="SSF52540">
    <property type="entry name" value="P-loop containing nucleoside triphosphate hydrolases"/>
    <property type="match status" value="1"/>
</dbReference>
<dbReference type="EMBL" id="WHWC01000007">
    <property type="protein sequence ID" value="KAG8378763.1"/>
    <property type="molecule type" value="Genomic_DNA"/>
</dbReference>
<keyword evidence="6" id="KW-0067">ATP-binding</keyword>
<dbReference type="Gene3D" id="3.80.10.10">
    <property type="entry name" value="Ribonuclease Inhibitor"/>
    <property type="match status" value="1"/>
</dbReference>
<dbReference type="SUPFAM" id="SSF52058">
    <property type="entry name" value="L domain-like"/>
    <property type="match status" value="1"/>
</dbReference>
<evidence type="ECO:0000259" key="9">
    <source>
        <dbReference type="Pfam" id="PF23559"/>
    </source>
</evidence>
<evidence type="ECO:0000256" key="6">
    <source>
        <dbReference type="ARBA" id="ARBA00022840"/>
    </source>
</evidence>
<sequence>MAERAVTFLLENLKQLITCYPELISGAENELKQLMNELSSFKTFLKDMGHAAKKSKQEESSSLREMEKKIKEVIYELEDTIDSYLTLQAPATAPTKKRDFFLRPFKAKRLISLAQQVKSLRQDKVKPMLERAMLCYADMQISDGSGTSAGDSSLKVKKVPLIREENVIGLDEAEWTLTNYLKEETDELDVISIVGMLGLGKTTLAWKIFQNEIIQHEFPTRVWIYVSQEFNRKDVLLRILKEFTNEDKSYMSDLELAATVRGFLETGKFLLVLDDVWTVEAWNDIQDVLTKSNSNAKVLITSRNTEVATLVSNVNGEPYMLRFLTEEESWELLQVEIFGKLDDCPIDFVEIGKYIAKQCDGLPLSVVVIGKFLKEKLSTMTTIDEIIKEWMNVAENVSAQVKNNVLETIVMSYNALPDELRDCFIYLGVFPQYYEIFTTWTLTRLWIAEGFIQQKEGQSLEETAEENLNELVNKNLVVVDKKNVAGKVKICRVNNVIREFCNSKVDIGEHNLFQEIKLLTRQGVFDPPISDVQKCRRLCIHSNLEKFLFEKPVGPCLRSFLCFYKDRIILNPKFISTIPKAFHLLRVLESQYSFKFTEFPTKITKLIHLRYVTLSFDDLNVLPEAMSDLWNLQTLIVDTRSSILTINANIWNMIQLRHLKTEASIILAGKGEGKAKAGENLQTLGRLSPECCTKDVFNKARHLKELGIRGRLATLFEITSLDKLDRLENLKLLNDIYPESASENPIHNVPKSNWFPPNLKKLTLSGTFLDWKHMTTLGMIDTLEVLKLKYYAFMGEYWGTVSGGFPRLQVLQIGHTNLVSWEASGDEFPSLVHLMLLHCEELDEIPKRLVKRLQKLYLYGVSKSATESAERIVFMIGYKQYKGKQNKRWARWGGPKLFIGPKY</sequence>
<dbReference type="Gene3D" id="1.10.8.430">
    <property type="entry name" value="Helical domain of apoptotic protease-activating factors"/>
    <property type="match status" value="1"/>
</dbReference>
<dbReference type="CDD" id="cd14798">
    <property type="entry name" value="RX-CC_like"/>
    <property type="match status" value="1"/>
</dbReference>
<evidence type="ECO:0000256" key="5">
    <source>
        <dbReference type="ARBA" id="ARBA00022821"/>
    </source>
</evidence>
<keyword evidence="12" id="KW-1185">Reference proteome</keyword>
<accession>A0AAV6X8L0</accession>
<keyword evidence="4" id="KW-0547">Nucleotide-binding</keyword>
<dbReference type="Pfam" id="PF00931">
    <property type="entry name" value="NB-ARC"/>
    <property type="match status" value="1"/>
</dbReference>
<dbReference type="Pfam" id="PF23598">
    <property type="entry name" value="LRR_14"/>
    <property type="match status" value="1"/>
</dbReference>
<dbReference type="FunFam" id="3.40.50.300:FF:001091">
    <property type="entry name" value="Probable disease resistance protein At1g61300"/>
    <property type="match status" value="1"/>
</dbReference>
<comment type="similarity">
    <text evidence="1">Belongs to the disease resistance NB-LRR family.</text>
</comment>
<dbReference type="InterPro" id="IPR038005">
    <property type="entry name" value="RX-like_CC"/>
</dbReference>
<name>A0AAV6X8L0_9LAMI</name>
<keyword evidence="3" id="KW-0677">Repeat</keyword>
<dbReference type="InterPro" id="IPR002182">
    <property type="entry name" value="NB-ARC"/>
</dbReference>
<feature type="domain" description="Disease resistance R13L4/SHOC-2-like LRR" evidence="10">
    <location>
        <begin position="580"/>
        <end position="859"/>
    </location>
</feature>
<keyword evidence="2" id="KW-0433">Leucine-rich repeat</keyword>
<feature type="domain" description="NB-ARC" evidence="7">
    <location>
        <begin position="178"/>
        <end position="339"/>
    </location>
</feature>
<dbReference type="Gene3D" id="1.10.10.10">
    <property type="entry name" value="Winged helix-like DNA-binding domain superfamily/Winged helix DNA-binding domain"/>
    <property type="match status" value="1"/>
</dbReference>
<dbReference type="InterPro" id="IPR058922">
    <property type="entry name" value="WHD_DRP"/>
</dbReference>
<dbReference type="GO" id="GO:0051607">
    <property type="term" value="P:defense response to virus"/>
    <property type="evidence" value="ECO:0007669"/>
    <property type="project" value="UniProtKB-ARBA"/>
</dbReference>
<dbReference type="InterPro" id="IPR044974">
    <property type="entry name" value="Disease_R_plants"/>
</dbReference>
<dbReference type="PANTHER" id="PTHR23155:SF1193">
    <property type="entry name" value="DISEASE RESISTANCE PROTEIN RPP13-RELATED"/>
    <property type="match status" value="1"/>
</dbReference>
<dbReference type="InterPro" id="IPR041118">
    <property type="entry name" value="Rx_N"/>
</dbReference>
<reference evidence="11" key="1">
    <citation type="submission" date="2019-10" db="EMBL/GenBank/DDBJ databases">
        <authorList>
            <person name="Zhang R."/>
            <person name="Pan Y."/>
            <person name="Wang J."/>
            <person name="Ma R."/>
            <person name="Yu S."/>
        </authorList>
    </citation>
    <scope>NUCLEOTIDE SEQUENCE</scope>
    <source>
        <strain evidence="11">LA-IB0</strain>
        <tissue evidence="11">Leaf</tissue>
    </source>
</reference>
<protein>
    <submittedName>
        <fullName evidence="11">Uncharacterized protein</fullName>
    </submittedName>
</protein>
<evidence type="ECO:0000259" key="10">
    <source>
        <dbReference type="Pfam" id="PF23598"/>
    </source>
</evidence>
<keyword evidence="5" id="KW-0611">Plant defense</keyword>
<evidence type="ECO:0000259" key="7">
    <source>
        <dbReference type="Pfam" id="PF00931"/>
    </source>
</evidence>
<dbReference type="InterPro" id="IPR042197">
    <property type="entry name" value="Apaf_helical"/>
</dbReference>
<dbReference type="GO" id="GO:0043531">
    <property type="term" value="F:ADP binding"/>
    <property type="evidence" value="ECO:0007669"/>
    <property type="project" value="InterPro"/>
</dbReference>
<dbReference type="FunFam" id="1.10.10.10:FF:000322">
    <property type="entry name" value="Probable disease resistance protein At1g63360"/>
    <property type="match status" value="1"/>
</dbReference>
<dbReference type="Gene3D" id="3.40.50.300">
    <property type="entry name" value="P-loop containing nucleotide triphosphate hydrolases"/>
    <property type="match status" value="1"/>
</dbReference>
<dbReference type="Pfam" id="PF23559">
    <property type="entry name" value="WHD_DRP"/>
    <property type="match status" value="1"/>
</dbReference>
<dbReference type="InterPro" id="IPR027417">
    <property type="entry name" value="P-loop_NTPase"/>
</dbReference>
<evidence type="ECO:0000256" key="4">
    <source>
        <dbReference type="ARBA" id="ARBA00022741"/>
    </source>
</evidence>
<evidence type="ECO:0000256" key="3">
    <source>
        <dbReference type="ARBA" id="ARBA00022737"/>
    </source>
</evidence>
<dbReference type="InterPro" id="IPR036388">
    <property type="entry name" value="WH-like_DNA-bd_sf"/>
</dbReference>
<dbReference type="InterPro" id="IPR055414">
    <property type="entry name" value="LRR_R13L4/SHOC2-like"/>
</dbReference>
<proteinExistence type="inferred from homology"/>
<dbReference type="PRINTS" id="PR00364">
    <property type="entry name" value="DISEASERSIST"/>
</dbReference>
<dbReference type="AlphaFoldDB" id="A0AAV6X8L0"/>